<dbReference type="InterPro" id="IPR013356">
    <property type="entry name" value="T2SS_GspD"/>
</dbReference>
<dbReference type="OrthoDB" id="9775455at2"/>
<dbReference type="InterPro" id="IPR001775">
    <property type="entry name" value="GspD/PilQ"/>
</dbReference>
<keyword evidence="17" id="KW-1185">Reference proteome</keyword>
<dbReference type="RefSeq" id="WP_125180694.1">
    <property type="nucleotide sequence ID" value="NZ_QZMU01000001.1"/>
</dbReference>
<dbReference type="PANTHER" id="PTHR30332:SF24">
    <property type="entry name" value="SECRETIN GSPD-RELATED"/>
    <property type="match status" value="1"/>
</dbReference>
<evidence type="ECO:0000256" key="12">
    <source>
        <dbReference type="SAM" id="Phobius"/>
    </source>
</evidence>
<keyword evidence="8 12" id="KW-0472">Membrane</keyword>
<proteinExistence type="inferred from homology"/>
<dbReference type="InterPro" id="IPR004846">
    <property type="entry name" value="T2SS/T3SS_dom"/>
</dbReference>
<evidence type="ECO:0000256" key="2">
    <source>
        <dbReference type="ARBA" id="ARBA00006980"/>
    </source>
</evidence>
<dbReference type="Pfam" id="PF00263">
    <property type="entry name" value="Secretin"/>
    <property type="match status" value="1"/>
</dbReference>
<evidence type="ECO:0000256" key="11">
    <source>
        <dbReference type="SAM" id="MobiDB-lite"/>
    </source>
</evidence>
<keyword evidence="6" id="KW-0732">Signal</keyword>
<dbReference type="Proteomes" id="UP000287798">
    <property type="component" value="Unassembled WGS sequence"/>
</dbReference>
<dbReference type="EMBL" id="QZMU01000001">
    <property type="protein sequence ID" value="RRQ21414.1"/>
    <property type="molecule type" value="Genomic_DNA"/>
</dbReference>
<feature type="domain" description="Type II/III secretion system secretin-like" evidence="13">
    <location>
        <begin position="455"/>
        <end position="623"/>
    </location>
</feature>
<evidence type="ECO:0000313" key="16">
    <source>
        <dbReference type="EMBL" id="RRQ21414.1"/>
    </source>
</evidence>
<evidence type="ECO:0000256" key="6">
    <source>
        <dbReference type="ARBA" id="ARBA00022729"/>
    </source>
</evidence>
<dbReference type="GO" id="GO:0015628">
    <property type="term" value="P:protein secretion by the type II secretion system"/>
    <property type="evidence" value="ECO:0007669"/>
    <property type="project" value="InterPro"/>
</dbReference>
<keyword evidence="5 12" id="KW-0812">Transmembrane</keyword>
<evidence type="ECO:0000256" key="5">
    <source>
        <dbReference type="ARBA" id="ARBA00022692"/>
    </source>
</evidence>
<sequence length="698" mass="74922">MQETGYKSKQGLCIPLYLVSCILYQPVAKRLRQGFSLLVPVFLLAVSLTAHSQTVTLNLKDADISALIGTVAEVTGKNFIVDPRVKGQVTVISSRPMNTSEVYQVFLSILKVHGFAAVPSGEVVKIVPDVNAKQEGIPTASDEQPGQGDEMVTRVVQVQNVTAAQLVPILRPLVPQQGHLAAYPSTNVLIISDRADNVERMVDIIRRIDRESEGEVEVVRLEHASAAEVVRILNSMRQGQPGQAQAGAGVERGGTTLAADERTNSILLSGEQTERLRLRAIITHLDTPLERGGNTHVVYLKYAKAEDLVEVLTGVSSQIEEEEQGSQKAAPRASTSIQADAASNALVITAPPDVYRSLQSVIRQLDIRRAQVLVEAVIAEINADTAAELGVQWRAAPDTSDAGAIGGTNFDVTTPINTVAQNPLSAGNGLSIGYFEGTTDFLGTEILNLGALIKALGSDSESNILSTPTLVTLDNEEAEIVVAQNVPFITGQFTNTGATSGATNPFQTIERQDVGLTLRIRPQINEGDAIKLEIEQESSSVAETAVSGASDIVTNKRSIKTRVMVADRQVVVLGGLISDELSESVQKIPLLGDIPLLGNLFKAQATKKTKQNLMVFLRPVILRDAATENQVSAGKYNFMRAKQLDKRERGVNLMRSDDTPLLPEMGESFAPGSVPLPPPSEVPETGADSTPETEFELE</sequence>
<dbReference type="Pfam" id="PF03958">
    <property type="entry name" value="Secretin_N"/>
    <property type="match status" value="3"/>
</dbReference>
<gene>
    <name evidence="16" type="primary">gspD</name>
    <name evidence="16" type="ORF">D6C00_05295</name>
</gene>
<evidence type="ECO:0000256" key="10">
    <source>
        <dbReference type="RuleBase" id="RU004004"/>
    </source>
</evidence>
<keyword evidence="3 10" id="KW-0813">Transport</keyword>
<dbReference type="InterPro" id="IPR049371">
    <property type="entry name" value="GspD-like_N0"/>
</dbReference>
<name>A0A426QI29_9GAMM</name>
<keyword evidence="12" id="KW-1133">Transmembrane helix</keyword>
<feature type="domain" description="GspD-like N0" evidence="15">
    <location>
        <begin position="57"/>
        <end position="126"/>
    </location>
</feature>
<dbReference type="AlphaFoldDB" id="A0A426QI29"/>
<dbReference type="PRINTS" id="PR00811">
    <property type="entry name" value="BCTERIALGSPD"/>
</dbReference>
<dbReference type="Gene3D" id="3.30.1370.120">
    <property type="match status" value="3"/>
</dbReference>
<evidence type="ECO:0000259" key="14">
    <source>
        <dbReference type="Pfam" id="PF03958"/>
    </source>
</evidence>
<dbReference type="InterPro" id="IPR004845">
    <property type="entry name" value="T2SS_GspD_CS"/>
</dbReference>
<dbReference type="GO" id="GO:0009279">
    <property type="term" value="C:cell outer membrane"/>
    <property type="evidence" value="ECO:0007669"/>
    <property type="project" value="UniProtKB-SubCell"/>
</dbReference>
<comment type="similarity">
    <text evidence="2">Belongs to the bacterial secretin family. GSP D subfamily.</text>
</comment>
<evidence type="ECO:0000256" key="7">
    <source>
        <dbReference type="ARBA" id="ARBA00022927"/>
    </source>
</evidence>
<organism evidence="16 17">
    <name type="scientific">Thiohalobacter thiocyanaticus</name>
    <dbReference type="NCBI Taxonomy" id="585455"/>
    <lineage>
        <taxon>Bacteria</taxon>
        <taxon>Pseudomonadati</taxon>
        <taxon>Pseudomonadota</taxon>
        <taxon>Gammaproteobacteria</taxon>
        <taxon>Thiohalobacterales</taxon>
        <taxon>Thiohalobacteraceae</taxon>
        <taxon>Thiohalobacter</taxon>
    </lineage>
</organism>
<dbReference type="InterPro" id="IPR005644">
    <property type="entry name" value="NolW-like"/>
</dbReference>
<dbReference type="NCBIfam" id="TIGR02517">
    <property type="entry name" value="type_II_gspD"/>
    <property type="match status" value="1"/>
</dbReference>
<protein>
    <submittedName>
        <fullName evidence="16">Type II secretion system protein GspD</fullName>
    </submittedName>
</protein>
<evidence type="ECO:0000313" key="17">
    <source>
        <dbReference type="Proteomes" id="UP000287798"/>
    </source>
</evidence>
<dbReference type="Pfam" id="PF21305">
    <property type="entry name" value="type_II_gspD_N0"/>
    <property type="match status" value="1"/>
</dbReference>
<feature type="region of interest" description="Disordered" evidence="11">
    <location>
        <begin position="649"/>
        <end position="698"/>
    </location>
</feature>
<dbReference type="PROSITE" id="PS00875">
    <property type="entry name" value="T2SP_D"/>
    <property type="match status" value="1"/>
</dbReference>
<evidence type="ECO:0000259" key="15">
    <source>
        <dbReference type="Pfam" id="PF21305"/>
    </source>
</evidence>
<dbReference type="InterPro" id="IPR050810">
    <property type="entry name" value="Bact_Secretion_Sys_Channel"/>
</dbReference>
<dbReference type="PANTHER" id="PTHR30332">
    <property type="entry name" value="PROBABLE GENERAL SECRETION PATHWAY PROTEIN D"/>
    <property type="match status" value="1"/>
</dbReference>
<keyword evidence="7" id="KW-0653">Protein transport</keyword>
<keyword evidence="4" id="KW-1134">Transmembrane beta strand</keyword>
<feature type="compositionally biased region" description="Basic and acidic residues" evidence="11">
    <location>
        <begin position="649"/>
        <end position="658"/>
    </location>
</feature>
<keyword evidence="9" id="KW-0998">Cell outer membrane</keyword>
<evidence type="ECO:0000256" key="8">
    <source>
        <dbReference type="ARBA" id="ARBA00023136"/>
    </source>
</evidence>
<evidence type="ECO:0000256" key="9">
    <source>
        <dbReference type="ARBA" id="ARBA00023237"/>
    </source>
</evidence>
<reference evidence="16 17" key="1">
    <citation type="journal article" date="2010" name="Int. J. Syst. Evol. Microbiol.">
        <title>Thiohalobacter thiocyanaticus gen. nov., sp. nov., a moderately halophilic, sulfur-oxidizing gammaproteobacterium from hypersaline lakes, that utilizes thiocyanate.</title>
        <authorList>
            <person name="Sorokin D.Y."/>
            <person name="Kovaleva O.L."/>
            <person name="Tourova T.P."/>
            <person name="Muyzer G."/>
        </authorList>
    </citation>
    <scope>NUCLEOTIDE SEQUENCE [LARGE SCALE GENOMIC DNA]</scope>
    <source>
        <strain evidence="16 17">Hrh1</strain>
    </source>
</reference>
<accession>A0A426QI29</accession>
<comment type="caution">
    <text evidence="16">The sequence shown here is derived from an EMBL/GenBank/DDBJ whole genome shotgun (WGS) entry which is preliminary data.</text>
</comment>
<feature type="domain" description="NolW-like" evidence="14">
    <location>
        <begin position="153"/>
        <end position="212"/>
    </location>
</feature>
<evidence type="ECO:0000259" key="13">
    <source>
        <dbReference type="Pfam" id="PF00263"/>
    </source>
</evidence>
<feature type="domain" description="NolW-like" evidence="14">
    <location>
        <begin position="216"/>
        <end position="289"/>
    </location>
</feature>
<evidence type="ECO:0000256" key="4">
    <source>
        <dbReference type="ARBA" id="ARBA00022452"/>
    </source>
</evidence>
<feature type="domain" description="NolW-like" evidence="14">
    <location>
        <begin position="295"/>
        <end position="371"/>
    </location>
</feature>
<evidence type="ECO:0000256" key="3">
    <source>
        <dbReference type="ARBA" id="ARBA00022448"/>
    </source>
</evidence>
<dbReference type="GO" id="GO:0015627">
    <property type="term" value="C:type II protein secretion system complex"/>
    <property type="evidence" value="ECO:0007669"/>
    <property type="project" value="InterPro"/>
</dbReference>
<comment type="subcellular location">
    <subcellularLocation>
        <location evidence="1 10">Cell outer membrane</location>
    </subcellularLocation>
</comment>
<dbReference type="InterPro" id="IPR038591">
    <property type="entry name" value="NolW-like_sf"/>
</dbReference>
<feature type="transmembrane region" description="Helical" evidence="12">
    <location>
        <begin position="34"/>
        <end position="51"/>
    </location>
</feature>
<evidence type="ECO:0000256" key="1">
    <source>
        <dbReference type="ARBA" id="ARBA00004442"/>
    </source>
</evidence>